<dbReference type="EMBL" id="MN739539">
    <property type="protein sequence ID" value="QHT11959.1"/>
    <property type="molecule type" value="Genomic_DNA"/>
</dbReference>
<organism evidence="1">
    <name type="scientific">viral metagenome</name>
    <dbReference type="NCBI Taxonomy" id="1070528"/>
    <lineage>
        <taxon>unclassified sequences</taxon>
        <taxon>metagenomes</taxon>
        <taxon>organismal metagenomes</taxon>
    </lineage>
</organism>
<name>A0A6C0D7R3_9ZZZZ</name>
<dbReference type="Gene3D" id="3.30.470.30">
    <property type="entry name" value="DNA ligase/mRNA capping enzyme"/>
    <property type="match status" value="1"/>
</dbReference>
<reference evidence="1" key="1">
    <citation type="journal article" date="2020" name="Nature">
        <title>Giant virus diversity and host interactions through global metagenomics.</title>
        <authorList>
            <person name="Schulz F."/>
            <person name="Roux S."/>
            <person name="Paez-Espino D."/>
            <person name="Jungbluth S."/>
            <person name="Walsh D.A."/>
            <person name="Denef V.J."/>
            <person name="McMahon K.D."/>
            <person name="Konstantinidis K.T."/>
            <person name="Eloe-Fadrosh E.A."/>
            <person name="Kyrpides N.C."/>
            <person name="Woyke T."/>
        </authorList>
    </citation>
    <scope>NUCLEOTIDE SEQUENCE</scope>
    <source>
        <strain evidence="1">GVMAG-M-3300023174-124</strain>
    </source>
</reference>
<protein>
    <recommendedName>
        <fullName evidence="2">mRNA capping enzyme adenylation domain-containing protein</fullName>
    </recommendedName>
</protein>
<evidence type="ECO:0008006" key="2">
    <source>
        <dbReference type="Google" id="ProtNLM"/>
    </source>
</evidence>
<proteinExistence type="predicted"/>
<accession>A0A6C0D7R3</accession>
<evidence type="ECO:0000313" key="1">
    <source>
        <dbReference type="EMBL" id="QHT11959.1"/>
    </source>
</evidence>
<sequence>MSMSTPTPTPFFEKTVAQRFPKFELSYETISHKKVSSEKYQIALAIPQGKKYYAWFSFYENRNVCYLLELTREKKIGKISMQTIHSPMELSLGTVVYGTMVETDFPVFVIEDIYFYKGICVKQFVFSQKLGIIENMFMNTQKNRELSFSLPCIWKYDEADGDIPKKIMDTCGYVIHHIQYRSMHDILPYVNLSAKQKPDVKPTFFLQNALRVTQKFDYTKPQYKYPTVFEIKADVQFDIYHLFAYGQNSSRVYCGVAGIPTYKSSVFMNAMFRNIRENKNLDYIEESDDEDDFENVDFSKYVNTDKTVIIECGFNSKFKKWIPMKIAQPKSPIVHISKL</sequence>
<dbReference type="AlphaFoldDB" id="A0A6C0D7R3"/>